<evidence type="ECO:0000256" key="1">
    <source>
        <dbReference type="ARBA" id="ARBA00007553"/>
    </source>
</evidence>
<evidence type="ECO:0000256" key="3">
    <source>
        <dbReference type="ARBA" id="ARBA00022859"/>
    </source>
</evidence>
<dbReference type="EMBL" id="JAQQBS010001422">
    <property type="protein sequence ID" value="KAK0166120.1"/>
    <property type="molecule type" value="Genomic_DNA"/>
</dbReference>
<dbReference type="Proteomes" id="UP001168990">
    <property type="component" value="Unassembled WGS sequence"/>
</dbReference>
<evidence type="ECO:0000313" key="7">
    <source>
        <dbReference type="Proteomes" id="UP001168990"/>
    </source>
</evidence>
<dbReference type="FunFam" id="3.40.80.10:FF:000001">
    <property type="entry name" value="Peptidoglycan recognition protein 1"/>
    <property type="match status" value="1"/>
</dbReference>
<dbReference type="Gene3D" id="3.40.80.10">
    <property type="entry name" value="Peptidoglycan recognition protein-like"/>
    <property type="match status" value="1"/>
</dbReference>
<reference evidence="6" key="2">
    <citation type="submission" date="2023-03" db="EMBL/GenBank/DDBJ databases">
        <authorList>
            <person name="Inwood S.N."/>
            <person name="Skelly J.G."/>
            <person name="Guhlin J."/>
            <person name="Harrop T.W.R."/>
            <person name="Goldson S.G."/>
            <person name="Dearden P.K."/>
        </authorList>
    </citation>
    <scope>NUCLEOTIDE SEQUENCE</scope>
    <source>
        <strain evidence="6">Irish</strain>
        <tissue evidence="6">Whole body</tissue>
    </source>
</reference>
<dbReference type="InterPro" id="IPR036505">
    <property type="entry name" value="Amidase/PGRP_sf"/>
</dbReference>
<dbReference type="GO" id="GO:0008745">
    <property type="term" value="F:N-acetylmuramoyl-L-alanine amidase activity"/>
    <property type="evidence" value="ECO:0007669"/>
    <property type="project" value="InterPro"/>
</dbReference>
<name>A0AA39KLP9_9HYME</name>
<protein>
    <recommendedName>
        <fullName evidence="8">Peptidoglycan-recognition protein</fullName>
    </recommendedName>
</protein>
<organism evidence="6 7">
    <name type="scientific">Microctonus aethiopoides</name>
    <dbReference type="NCBI Taxonomy" id="144406"/>
    <lineage>
        <taxon>Eukaryota</taxon>
        <taxon>Metazoa</taxon>
        <taxon>Ecdysozoa</taxon>
        <taxon>Arthropoda</taxon>
        <taxon>Hexapoda</taxon>
        <taxon>Insecta</taxon>
        <taxon>Pterygota</taxon>
        <taxon>Neoptera</taxon>
        <taxon>Endopterygota</taxon>
        <taxon>Hymenoptera</taxon>
        <taxon>Apocrita</taxon>
        <taxon>Ichneumonoidea</taxon>
        <taxon>Braconidae</taxon>
        <taxon>Euphorinae</taxon>
        <taxon>Microctonus</taxon>
    </lineage>
</organism>
<feature type="domain" description="Peptidoglycan recognition protein family" evidence="5">
    <location>
        <begin position="30"/>
        <end position="175"/>
    </location>
</feature>
<comment type="similarity">
    <text evidence="1">Belongs to the N-acetylmuramoyl-L-alanine amidase 2 family.</text>
</comment>
<feature type="domain" description="N-acetylmuramoyl-L-alanine amidase" evidence="4">
    <location>
        <begin position="45"/>
        <end position="181"/>
    </location>
</feature>
<dbReference type="SMART" id="SM00701">
    <property type="entry name" value="PGRP"/>
    <property type="match status" value="1"/>
</dbReference>
<evidence type="ECO:0000259" key="5">
    <source>
        <dbReference type="SMART" id="SM00701"/>
    </source>
</evidence>
<dbReference type="PANTHER" id="PTHR11022:SF41">
    <property type="entry name" value="PEPTIDOGLYCAN-RECOGNITION PROTEIN LC-RELATED"/>
    <property type="match status" value="1"/>
</dbReference>
<keyword evidence="7" id="KW-1185">Reference proteome</keyword>
<evidence type="ECO:0000256" key="2">
    <source>
        <dbReference type="ARBA" id="ARBA00022588"/>
    </source>
</evidence>
<dbReference type="GO" id="GO:0008270">
    <property type="term" value="F:zinc ion binding"/>
    <property type="evidence" value="ECO:0007669"/>
    <property type="project" value="InterPro"/>
</dbReference>
<evidence type="ECO:0000259" key="4">
    <source>
        <dbReference type="SMART" id="SM00644"/>
    </source>
</evidence>
<dbReference type="PANTHER" id="PTHR11022">
    <property type="entry name" value="PEPTIDOGLYCAN RECOGNITION PROTEIN"/>
    <property type="match status" value="1"/>
</dbReference>
<proteinExistence type="inferred from homology"/>
<dbReference type="SUPFAM" id="SSF55846">
    <property type="entry name" value="N-acetylmuramoyl-L-alanine amidase-like"/>
    <property type="match status" value="1"/>
</dbReference>
<keyword evidence="3" id="KW-0391">Immunity</keyword>
<reference evidence="6" key="1">
    <citation type="journal article" date="2023" name="bioRxiv">
        <title>Scaffold-level genome assemblies of two parasitoid biocontrol wasps reveal the parthenogenesis mechanism and an associated novel virus.</title>
        <authorList>
            <person name="Inwood S."/>
            <person name="Skelly J."/>
            <person name="Guhlin J."/>
            <person name="Harrop T."/>
            <person name="Goldson S."/>
            <person name="Dearden P."/>
        </authorList>
    </citation>
    <scope>NUCLEOTIDE SEQUENCE</scope>
    <source>
        <strain evidence="6">Irish</strain>
        <tissue evidence="6">Whole body</tissue>
    </source>
</reference>
<dbReference type="GO" id="GO:0045087">
    <property type="term" value="P:innate immune response"/>
    <property type="evidence" value="ECO:0007669"/>
    <property type="project" value="UniProtKB-KW"/>
</dbReference>
<dbReference type="Pfam" id="PF01510">
    <property type="entry name" value="Amidase_2"/>
    <property type="match status" value="1"/>
</dbReference>
<evidence type="ECO:0008006" key="8">
    <source>
        <dbReference type="Google" id="ProtNLM"/>
    </source>
</evidence>
<dbReference type="InterPro" id="IPR002502">
    <property type="entry name" value="Amidase_domain"/>
</dbReference>
<sequence>MFTNVHNQEWEGVPIQNEDKASLNIENICPRIINRNEWGAKNATSQYENLKIIPTPYVVIHHGGILHYCYDQNGCSEIVRSYQDLHINTNKWIDIGYNFVIGEDGNVYEGRGWNFRGAHAPGYNTQSIGISIIGDFSHFIPNVGALRALDALIACGIALKKINKNYAVIGHRQGRNTVCPGEVFYNYVMTMPRWTSNPIPVYDSLKPNLTVINNQLQEDIVSNNKIITVVQ</sequence>
<gene>
    <name evidence="6" type="ORF">PV328_004567</name>
</gene>
<dbReference type="InterPro" id="IPR006619">
    <property type="entry name" value="PGRP_domain_met/bac"/>
</dbReference>
<dbReference type="InterPro" id="IPR015510">
    <property type="entry name" value="PGRP"/>
</dbReference>
<dbReference type="CDD" id="cd06583">
    <property type="entry name" value="PGRP"/>
    <property type="match status" value="1"/>
</dbReference>
<evidence type="ECO:0000313" key="6">
    <source>
        <dbReference type="EMBL" id="KAK0166120.1"/>
    </source>
</evidence>
<keyword evidence="2" id="KW-0399">Innate immunity</keyword>
<accession>A0AA39KLP9</accession>
<comment type="caution">
    <text evidence="6">The sequence shown here is derived from an EMBL/GenBank/DDBJ whole genome shotgun (WGS) entry which is preliminary data.</text>
</comment>
<dbReference type="GO" id="GO:0009253">
    <property type="term" value="P:peptidoglycan catabolic process"/>
    <property type="evidence" value="ECO:0007669"/>
    <property type="project" value="InterPro"/>
</dbReference>
<dbReference type="SMART" id="SM00644">
    <property type="entry name" value="Ami_2"/>
    <property type="match status" value="1"/>
</dbReference>
<dbReference type="AlphaFoldDB" id="A0AA39KLP9"/>